<dbReference type="InterPro" id="IPR029044">
    <property type="entry name" value="Nucleotide-diphossugar_trans"/>
</dbReference>
<reference evidence="2 3" key="2">
    <citation type="journal article" date="2011" name="J. Bacteriol.">
        <title>Complete genome sequence of strain HTCC2503T of Parvularcula bermudensis, the type species of the order "Parvularculales" in the class Alphaproteobacteria.</title>
        <authorList>
            <person name="Oh H.M."/>
            <person name="Kang I."/>
            <person name="Vergin K.L."/>
            <person name="Kang D."/>
            <person name="Rhee K.H."/>
            <person name="Giovannoni S.J."/>
            <person name="Cho J.C."/>
        </authorList>
    </citation>
    <scope>NUCLEOTIDE SEQUENCE [LARGE SCALE GENOMIC DNA]</scope>
    <source>
        <strain evidence="3">ATCC BAA-594 / HTCC2503 / KCTC 12087</strain>
    </source>
</reference>
<name>E0TBS0_PARBH</name>
<dbReference type="EMBL" id="CP002156">
    <property type="protein sequence ID" value="ADM08413.1"/>
    <property type="molecule type" value="Genomic_DNA"/>
</dbReference>
<dbReference type="Pfam" id="PF00535">
    <property type="entry name" value="Glycos_transf_2"/>
    <property type="match status" value="1"/>
</dbReference>
<dbReference type="OrthoDB" id="6116224at2"/>
<dbReference type="InterPro" id="IPR001173">
    <property type="entry name" value="Glyco_trans_2-like"/>
</dbReference>
<dbReference type="CDD" id="cd00761">
    <property type="entry name" value="Glyco_tranf_GTA_type"/>
    <property type="match status" value="1"/>
</dbReference>
<organism evidence="2 3">
    <name type="scientific">Parvularcula bermudensis (strain ATCC BAA-594 / HTCC2503 / KCTC 12087)</name>
    <dbReference type="NCBI Taxonomy" id="314260"/>
    <lineage>
        <taxon>Bacteria</taxon>
        <taxon>Pseudomonadati</taxon>
        <taxon>Pseudomonadota</taxon>
        <taxon>Alphaproteobacteria</taxon>
        <taxon>Parvularculales</taxon>
        <taxon>Parvularculaceae</taxon>
        <taxon>Parvularcula</taxon>
    </lineage>
</organism>
<proteinExistence type="predicted"/>
<reference evidence="3" key="1">
    <citation type="submission" date="2010-08" db="EMBL/GenBank/DDBJ databases">
        <title>Genome sequence of Parvularcula bermudensis HTCC2503.</title>
        <authorList>
            <person name="Kang D.-M."/>
            <person name="Oh H.-M."/>
            <person name="Cho J.-C."/>
        </authorList>
    </citation>
    <scope>NUCLEOTIDE SEQUENCE [LARGE SCALE GENOMIC DNA]</scope>
    <source>
        <strain evidence="3">ATCC BAA-594 / HTCC2503 / KCTC 12087</strain>
    </source>
</reference>
<dbReference type="STRING" id="314260.PB2503_01672"/>
<dbReference type="HOGENOM" id="CLU_025996_3_0_5"/>
<dbReference type="RefSeq" id="WP_013299387.1">
    <property type="nucleotide sequence ID" value="NC_014414.1"/>
</dbReference>
<dbReference type="AlphaFoldDB" id="E0TBS0"/>
<dbReference type="Proteomes" id="UP000001302">
    <property type="component" value="Chromosome"/>
</dbReference>
<feature type="domain" description="Glycosyltransferase 2-like" evidence="1">
    <location>
        <begin position="8"/>
        <end position="154"/>
    </location>
</feature>
<gene>
    <name evidence="2" type="ordered locus">PB2503_01672</name>
</gene>
<evidence type="ECO:0000313" key="2">
    <source>
        <dbReference type="EMBL" id="ADM08413.1"/>
    </source>
</evidence>
<dbReference type="eggNOG" id="COG0463">
    <property type="taxonomic scope" value="Bacteria"/>
</dbReference>
<evidence type="ECO:0000259" key="1">
    <source>
        <dbReference type="Pfam" id="PF00535"/>
    </source>
</evidence>
<keyword evidence="3" id="KW-1185">Reference proteome</keyword>
<evidence type="ECO:0000313" key="3">
    <source>
        <dbReference type="Proteomes" id="UP000001302"/>
    </source>
</evidence>
<dbReference type="Gene3D" id="3.90.550.10">
    <property type="entry name" value="Spore Coat Polysaccharide Biosynthesis Protein SpsA, Chain A"/>
    <property type="match status" value="1"/>
</dbReference>
<accession>E0TBS0</accession>
<protein>
    <submittedName>
        <fullName evidence="2">Succinoglycan biosynthesis protein exoM</fullName>
    </submittedName>
</protein>
<dbReference type="SUPFAM" id="SSF53448">
    <property type="entry name" value="Nucleotide-diphospho-sugar transferases"/>
    <property type="match status" value="1"/>
</dbReference>
<dbReference type="KEGG" id="pbr:PB2503_01672"/>
<dbReference type="CAZy" id="GT2">
    <property type="family name" value="Glycosyltransferase Family 2"/>
</dbReference>
<sequence length="294" mass="32044">MTLPLLVGVCTFRRPFLIETVRSLAAQSRRPDRVIIIDNDDQSTAEKIVDAARDETGLDLFYRHVPGRNIALARNAILDAAGDARLAMLDDDEIADAEWLAQLEIAMSKGADAVFGPSIAVYPENAPDWMGHLSPHSQWPPQKGGRLTSGHTANVLMDTTAPVLANRRFDPAYGRRGGSDAVFFEAALREGARFHLVADARVYEPVIAQRLSTRWLYRRRIKAGITIGLSTPGRRSRRAVLAMGKSAYCFGRAALAIGDPVARHRHGLRGALHVGVLRGTLGLSGADYYGKAPV</sequence>